<proteinExistence type="predicted"/>
<dbReference type="Gene3D" id="3.40.190.10">
    <property type="entry name" value="Periplasmic binding protein-like II"/>
    <property type="match status" value="2"/>
</dbReference>
<dbReference type="PROSITE" id="PS51318">
    <property type="entry name" value="TAT"/>
    <property type="match status" value="1"/>
</dbReference>
<comment type="caution">
    <text evidence="1">The sequence shown here is derived from an EMBL/GenBank/DDBJ whole genome shotgun (WGS) entry which is preliminary data.</text>
</comment>
<dbReference type="OrthoDB" id="7937990at2"/>
<dbReference type="EMBL" id="SNWQ01000031">
    <property type="protein sequence ID" value="TDO33777.1"/>
    <property type="molecule type" value="Genomic_DNA"/>
</dbReference>
<evidence type="ECO:0000313" key="2">
    <source>
        <dbReference type="Proteomes" id="UP000295388"/>
    </source>
</evidence>
<dbReference type="InterPro" id="IPR006059">
    <property type="entry name" value="SBP"/>
</dbReference>
<evidence type="ECO:0000313" key="1">
    <source>
        <dbReference type="EMBL" id="TDO33777.1"/>
    </source>
</evidence>
<dbReference type="SUPFAM" id="SSF53850">
    <property type="entry name" value="Periplasmic binding protein-like II"/>
    <property type="match status" value="1"/>
</dbReference>
<dbReference type="AlphaFoldDB" id="A0A4R6JED8"/>
<dbReference type="RefSeq" id="WP_133805217.1">
    <property type="nucleotide sequence ID" value="NZ_SNWQ01000031.1"/>
</dbReference>
<protein>
    <submittedName>
        <fullName evidence="1">Raffinose/stachyose/melibiose transport system substrate-binding protein</fullName>
    </submittedName>
</protein>
<gene>
    <name evidence="1" type="ORF">EV643_13145</name>
</gene>
<sequence>MTTEPTTPPPRTTGSSFTRRGFLGLTSAAVAGVGLSACTGGGASTGSGATAAATNNLRVFTYEGDETIDLFKAQMKAFDQQAGTTTTVESLPGSGAAVYPDKLRTQLLGGKGPDVWRIWGGQIGAPFAKAKQALDLSPYYSKFGWDSKINTAAISGMTFDGVKSGVPFVSLGIGAWYNKSLLAKAGVSGPPTTYAELEAMNDKLVAVGVTPCGLGGKYGWDIMRLFEYLLEHTAGPELHDKLLTGAESWDRPEVVEAFALFKKWQDKKWLPQGALGLDPADIEPAYVQGKTAYTITGPWTEAASILSAKKNPAGFGSFELPTDQSPARHSGFVEGYMINAKSGNADKAAELIDFIVKPATQKALQVSASTVKGAEPDAKSLPLSYEWSQKYGSNPFYTIQDQAFPKKQADQYFSVQSDILQGSVTPDAAAKKMQEIVSAWAKG</sequence>
<organism evidence="1 2">
    <name type="scientific">Kribbella caucasensis</name>
    <dbReference type="NCBI Taxonomy" id="2512215"/>
    <lineage>
        <taxon>Bacteria</taxon>
        <taxon>Bacillati</taxon>
        <taxon>Actinomycetota</taxon>
        <taxon>Actinomycetes</taxon>
        <taxon>Propionibacteriales</taxon>
        <taxon>Kribbellaceae</taxon>
        <taxon>Kribbella</taxon>
    </lineage>
</organism>
<dbReference type="InterPro" id="IPR050490">
    <property type="entry name" value="Bact_solute-bd_prot1"/>
</dbReference>
<dbReference type="Pfam" id="PF01547">
    <property type="entry name" value="SBP_bac_1"/>
    <property type="match status" value="1"/>
</dbReference>
<keyword evidence="2" id="KW-1185">Reference proteome</keyword>
<dbReference type="Proteomes" id="UP000295388">
    <property type="component" value="Unassembled WGS sequence"/>
</dbReference>
<reference evidence="1 2" key="1">
    <citation type="submission" date="2019-03" db="EMBL/GenBank/DDBJ databases">
        <title>Genomic Encyclopedia of Type Strains, Phase III (KMG-III): the genomes of soil and plant-associated and newly described type strains.</title>
        <authorList>
            <person name="Whitman W."/>
        </authorList>
    </citation>
    <scope>NUCLEOTIDE SEQUENCE [LARGE SCALE GENOMIC DNA]</scope>
    <source>
        <strain evidence="1 2">VKM Ac-2527</strain>
    </source>
</reference>
<dbReference type="InterPro" id="IPR006311">
    <property type="entry name" value="TAT_signal"/>
</dbReference>
<accession>A0A4R6JED8</accession>
<name>A0A4R6JED8_9ACTN</name>
<dbReference type="PANTHER" id="PTHR43649">
    <property type="entry name" value="ARABINOSE-BINDING PROTEIN-RELATED"/>
    <property type="match status" value="1"/>
</dbReference>